<keyword evidence="1" id="KW-0547">Nucleotide-binding</keyword>
<dbReference type="PANTHER" id="PTHR12169">
    <property type="entry name" value="ATPASE N2B"/>
    <property type="match status" value="1"/>
</dbReference>
<evidence type="ECO:0000313" key="3">
    <source>
        <dbReference type="EMBL" id="SDY34569.1"/>
    </source>
</evidence>
<keyword evidence="3" id="KW-0131">Cell cycle</keyword>
<accession>A0A1H3J4U7</accession>
<dbReference type="Pfam" id="PF03969">
    <property type="entry name" value="AFG1_ATPase"/>
    <property type="match status" value="1"/>
</dbReference>
<dbReference type="AlphaFoldDB" id="A0A1H3J4U7"/>
<proteinExistence type="predicted"/>
<organism evidence="3 4">
    <name type="scientific">Jannaschia faecimaris</name>
    <dbReference type="NCBI Taxonomy" id="1244108"/>
    <lineage>
        <taxon>Bacteria</taxon>
        <taxon>Pseudomonadati</taxon>
        <taxon>Pseudomonadota</taxon>
        <taxon>Alphaproteobacteria</taxon>
        <taxon>Rhodobacterales</taxon>
        <taxon>Roseobacteraceae</taxon>
        <taxon>Jannaschia</taxon>
    </lineage>
</organism>
<evidence type="ECO:0000256" key="2">
    <source>
        <dbReference type="ARBA" id="ARBA00022840"/>
    </source>
</evidence>
<dbReference type="InterPro" id="IPR005654">
    <property type="entry name" value="ATPase_AFG1-like"/>
</dbReference>
<evidence type="ECO:0000313" key="4">
    <source>
        <dbReference type="Proteomes" id="UP000198914"/>
    </source>
</evidence>
<gene>
    <name evidence="3" type="ORF">SAMN05444004_101197</name>
</gene>
<reference evidence="4" key="1">
    <citation type="submission" date="2016-10" db="EMBL/GenBank/DDBJ databases">
        <authorList>
            <person name="Varghese N."/>
            <person name="Submissions S."/>
        </authorList>
    </citation>
    <scope>NUCLEOTIDE SEQUENCE [LARGE SCALE GENOMIC DNA]</scope>
    <source>
        <strain evidence="4">DSM 100420</strain>
    </source>
</reference>
<dbReference type="GO" id="GO:0051301">
    <property type="term" value="P:cell division"/>
    <property type="evidence" value="ECO:0007669"/>
    <property type="project" value="UniProtKB-KW"/>
</dbReference>
<dbReference type="STRING" id="1244108.SAMN05444004_101197"/>
<dbReference type="SUPFAM" id="SSF52540">
    <property type="entry name" value="P-loop containing nucleoside triphosphate hydrolases"/>
    <property type="match status" value="1"/>
</dbReference>
<dbReference type="Gene3D" id="3.40.50.300">
    <property type="entry name" value="P-loop containing nucleotide triphosphate hydrolases"/>
    <property type="match status" value="1"/>
</dbReference>
<sequence>MCPRTPGYLRPMDLYELYETHVADGSLSGDAAQRAALEPLEKVRQALTATPPKRGFFSRKKEPGGPMGCYLWGGVGRGKSMLMDLFHEASPVPSRRVHFHAFMQEVHEGMHAARKRGVDDALTPVADAIIAEVRVLCFDEMQVTDITDAMIVGRLFEKLFAAGVRVVTTSNRVPDDLYKDGLNRALFLPFIDLIKERMIVHELAAARDYRQDRLGDEQVYFVGGGPLDDIWRRLSNGRNDGLTLKVKGRDVRLDDYVSGVARASFDQLCGRPLGAGDYLALARAVRALILTDVPRLSRAQNNEAKRFVTLIDALYEAKVQLIISAAAEPEELYEAGEGRFEFDRTASRLREMQAADWGADVDAPG</sequence>
<dbReference type="GO" id="GO:0016887">
    <property type="term" value="F:ATP hydrolysis activity"/>
    <property type="evidence" value="ECO:0007669"/>
    <property type="project" value="InterPro"/>
</dbReference>
<evidence type="ECO:0000256" key="1">
    <source>
        <dbReference type="ARBA" id="ARBA00022741"/>
    </source>
</evidence>
<protein>
    <submittedName>
        <fullName evidence="3">Cell division protein ZapE</fullName>
    </submittedName>
</protein>
<keyword evidence="4" id="KW-1185">Reference proteome</keyword>
<dbReference type="GO" id="GO:0005524">
    <property type="term" value="F:ATP binding"/>
    <property type="evidence" value="ECO:0007669"/>
    <property type="project" value="UniProtKB-KW"/>
</dbReference>
<dbReference type="InterPro" id="IPR027417">
    <property type="entry name" value="P-loop_NTPase"/>
</dbReference>
<name>A0A1H3J4U7_9RHOB</name>
<dbReference type="EMBL" id="FNPX01000001">
    <property type="protein sequence ID" value="SDY34569.1"/>
    <property type="molecule type" value="Genomic_DNA"/>
</dbReference>
<keyword evidence="3" id="KW-0132">Cell division</keyword>
<dbReference type="GO" id="GO:0005737">
    <property type="term" value="C:cytoplasm"/>
    <property type="evidence" value="ECO:0007669"/>
    <property type="project" value="TreeGrafter"/>
</dbReference>
<dbReference type="Proteomes" id="UP000198914">
    <property type="component" value="Unassembled WGS sequence"/>
</dbReference>
<dbReference type="NCBIfam" id="NF040713">
    <property type="entry name" value="ZapE"/>
    <property type="match status" value="1"/>
</dbReference>
<dbReference type="PANTHER" id="PTHR12169:SF6">
    <property type="entry name" value="AFG1-LIKE ATPASE"/>
    <property type="match status" value="1"/>
</dbReference>
<keyword evidence="2" id="KW-0067">ATP-binding</keyword>